<name>E3GEY9_9FIRM</name>
<gene>
    <name evidence="1" type="ordered locus">ELI_3029</name>
</gene>
<reference key="1">
    <citation type="submission" date="2010-09" db="EMBL/GenBank/DDBJ databases">
        <authorList>
            <person name="Roh H."/>
            <person name="Ko H.-J."/>
            <person name="Kim D."/>
            <person name="Choi D.G."/>
            <person name="Park S."/>
            <person name="Kim S."/>
            <person name="Kim K.H."/>
            <person name="Chang I.S."/>
            <person name="Choi I.-G."/>
        </authorList>
    </citation>
    <scope>NUCLEOTIDE SEQUENCE</scope>
    <source>
        <strain>KIST612</strain>
    </source>
</reference>
<dbReference type="Proteomes" id="UP000006873">
    <property type="component" value="Chromosome"/>
</dbReference>
<sequence length="40" mass="4629">MKMENGELKEQNRGAILMIIKSAQPVWPYNFPFSILHSPL</sequence>
<keyword evidence="2" id="KW-1185">Reference proteome</keyword>
<dbReference type="EMBL" id="CP002273">
    <property type="protein sequence ID" value="ADO37998.1"/>
    <property type="molecule type" value="Genomic_DNA"/>
</dbReference>
<reference evidence="1 2" key="2">
    <citation type="journal article" date="2011" name="J. Bacteriol.">
        <title>Complete genome sequence of a carbon monoxide-utilizing acetogen, Eubacterium limosum KIST612.</title>
        <authorList>
            <person name="Roh H."/>
            <person name="Ko H.J."/>
            <person name="Kim D."/>
            <person name="Choi D.G."/>
            <person name="Park S."/>
            <person name="Kim S."/>
            <person name="Chang I.S."/>
            <person name="Choi I.G."/>
        </authorList>
    </citation>
    <scope>NUCLEOTIDE SEQUENCE [LARGE SCALE GENOMIC DNA]</scope>
    <source>
        <strain evidence="1 2">KIST612</strain>
    </source>
</reference>
<organism evidence="1 2">
    <name type="scientific">Eubacterium callanderi</name>
    <dbReference type="NCBI Taxonomy" id="53442"/>
    <lineage>
        <taxon>Bacteria</taxon>
        <taxon>Bacillati</taxon>
        <taxon>Bacillota</taxon>
        <taxon>Clostridia</taxon>
        <taxon>Eubacteriales</taxon>
        <taxon>Eubacteriaceae</taxon>
        <taxon>Eubacterium</taxon>
    </lineage>
</organism>
<accession>E3GEY9</accession>
<dbReference type="HOGENOM" id="CLU_3289843_0_0_9"/>
<protein>
    <submittedName>
        <fullName evidence="1">Uncharacterized protein</fullName>
    </submittedName>
</protein>
<proteinExistence type="predicted"/>
<dbReference type="KEGG" id="elm:ELI_3029"/>
<dbReference type="AlphaFoldDB" id="E3GEY9"/>
<evidence type="ECO:0000313" key="2">
    <source>
        <dbReference type="Proteomes" id="UP000006873"/>
    </source>
</evidence>
<evidence type="ECO:0000313" key="1">
    <source>
        <dbReference type="EMBL" id="ADO37998.1"/>
    </source>
</evidence>